<dbReference type="SUPFAM" id="SSF52266">
    <property type="entry name" value="SGNH hydrolase"/>
    <property type="match status" value="1"/>
</dbReference>
<keyword evidence="4" id="KW-0012">Acyltransferase</keyword>
<reference evidence="5" key="1">
    <citation type="submission" date="2018-08" db="EMBL/GenBank/DDBJ databases">
        <authorList>
            <person name="Im W.T."/>
        </authorList>
    </citation>
    <scope>NUCLEOTIDE SEQUENCE [LARGE SCALE GENOMIC DNA]</scope>
    <source>
        <strain evidence="5">LA-28</strain>
    </source>
</reference>
<feature type="transmembrane region" description="Helical" evidence="1">
    <location>
        <begin position="341"/>
        <end position="364"/>
    </location>
</feature>
<dbReference type="GO" id="GO:0009103">
    <property type="term" value="P:lipopolysaccharide biosynthetic process"/>
    <property type="evidence" value="ECO:0007669"/>
    <property type="project" value="TreeGrafter"/>
</dbReference>
<name>A0A371X917_9HYPH</name>
<dbReference type="RefSeq" id="WP_116625073.1">
    <property type="nucleotide sequence ID" value="NZ_QURN01000014.1"/>
</dbReference>
<accession>A0A371X917</accession>
<dbReference type="AlphaFoldDB" id="A0A371X917"/>
<sequence>MRYRPEIDGLRAVAVLPVVLFHAGFDVFSGGYVGVDVFFIISGFLITGLIREDLAAGRFSILGFYERRVRRILPALVAVSLITSAVAFAVMLPSFIVDFSRSLVAVSTFVSNLYFWKFSGYFDASAALRPMLHTWSLAVEEQFYVFMPIAAWIVYRYCARLWLWIFGLALLASLVLSIYATQAAPTANFFMLPTRAWELLLGAMFASIPRRVPQGNLDQIGSLAGLGLILWAVFAYDETTPFPGVAALAPCVGSVLIIYFADPQTTFVGRILSSRPAIWIGLISYSLYLVHWPIAVFWRYLTLQEPGLLGATAITAASIPLAYLSWRFVEQPFRKRTSASSLRVVLTGLAALAVIGLIGAYGWATGGTLTHFGASVAPKTPMGNTWRNGQCFYETQPNAPWNPQACEINPQGTVPVLLWGDSFAAHYTPGIVTSLANGGAAHVYEYTAAGCPPALAYYSQARPWCTDFNRNALNEIEKLGIKRVILSARWVDLRRRGLEQLESTLVALKKLNVETFVIGQSPIFITDVSVIGARGNDKWYSTVDHALNVQLKVLAEKNDAKFIDPTSALCSGATCDIRVDGQYLYFDYGHFGDFGSARAAKAYLPLGP</sequence>
<feature type="transmembrane region" description="Helical" evidence="1">
    <location>
        <begin position="7"/>
        <end position="25"/>
    </location>
</feature>
<protein>
    <submittedName>
        <fullName evidence="4">Acyltransferase</fullName>
    </submittedName>
</protein>
<dbReference type="Pfam" id="PF01757">
    <property type="entry name" value="Acyl_transf_3"/>
    <property type="match status" value="1"/>
</dbReference>
<keyword evidence="4" id="KW-0808">Transferase</keyword>
<feature type="transmembrane region" description="Helical" evidence="1">
    <location>
        <begin position="161"/>
        <end position="181"/>
    </location>
</feature>
<proteinExistence type="predicted"/>
<keyword evidence="5" id="KW-1185">Reference proteome</keyword>
<evidence type="ECO:0000313" key="4">
    <source>
        <dbReference type="EMBL" id="RFC65702.1"/>
    </source>
</evidence>
<evidence type="ECO:0000313" key="5">
    <source>
        <dbReference type="Proteomes" id="UP000262379"/>
    </source>
</evidence>
<keyword evidence="1" id="KW-0472">Membrane</keyword>
<dbReference type="PANTHER" id="PTHR23028:SF53">
    <property type="entry name" value="ACYL_TRANSF_3 DOMAIN-CONTAINING PROTEIN"/>
    <property type="match status" value="1"/>
</dbReference>
<evidence type="ECO:0000256" key="1">
    <source>
        <dbReference type="SAM" id="Phobius"/>
    </source>
</evidence>
<feature type="transmembrane region" description="Helical" evidence="1">
    <location>
        <begin position="242"/>
        <end position="261"/>
    </location>
</feature>
<feature type="domain" description="Acyltransferase 3" evidence="2">
    <location>
        <begin position="5"/>
        <end position="326"/>
    </location>
</feature>
<dbReference type="InterPro" id="IPR043968">
    <property type="entry name" value="SGNH"/>
</dbReference>
<evidence type="ECO:0000259" key="3">
    <source>
        <dbReference type="Pfam" id="PF19040"/>
    </source>
</evidence>
<dbReference type="GO" id="GO:0016747">
    <property type="term" value="F:acyltransferase activity, transferring groups other than amino-acyl groups"/>
    <property type="evidence" value="ECO:0007669"/>
    <property type="project" value="InterPro"/>
</dbReference>
<feature type="domain" description="SGNH" evidence="3">
    <location>
        <begin position="391"/>
        <end position="604"/>
    </location>
</feature>
<gene>
    <name evidence="4" type="ORF">DY251_16815</name>
</gene>
<feature type="transmembrane region" description="Helical" evidence="1">
    <location>
        <begin position="72"/>
        <end position="96"/>
    </location>
</feature>
<keyword evidence="1" id="KW-1133">Transmembrane helix</keyword>
<feature type="transmembrane region" description="Helical" evidence="1">
    <location>
        <begin position="31"/>
        <end position="51"/>
    </location>
</feature>
<dbReference type="InterPro" id="IPR050879">
    <property type="entry name" value="Acyltransferase_3"/>
</dbReference>
<keyword evidence="1" id="KW-0812">Transmembrane</keyword>
<dbReference type="GO" id="GO:0016020">
    <property type="term" value="C:membrane"/>
    <property type="evidence" value="ECO:0007669"/>
    <property type="project" value="TreeGrafter"/>
</dbReference>
<dbReference type="EMBL" id="QURN01000014">
    <property type="protein sequence ID" value="RFC65702.1"/>
    <property type="molecule type" value="Genomic_DNA"/>
</dbReference>
<dbReference type="InterPro" id="IPR002656">
    <property type="entry name" value="Acyl_transf_3_dom"/>
</dbReference>
<feature type="transmembrane region" description="Helical" evidence="1">
    <location>
        <begin position="282"/>
        <end position="301"/>
    </location>
</feature>
<dbReference type="Pfam" id="PF19040">
    <property type="entry name" value="SGNH"/>
    <property type="match status" value="1"/>
</dbReference>
<feature type="transmembrane region" description="Helical" evidence="1">
    <location>
        <begin position="135"/>
        <end position="154"/>
    </location>
</feature>
<comment type="caution">
    <text evidence="4">The sequence shown here is derived from an EMBL/GenBank/DDBJ whole genome shotgun (WGS) entry which is preliminary data.</text>
</comment>
<evidence type="ECO:0000259" key="2">
    <source>
        <dbReference type="Pfam" id="PF01757"/>
    </source>
</evidence>
<organism evidence="4 5">
    <name type="scientific">Mesorhizobium denitrificans</name>
    <dbReference type="NCBI Taxonomy" id="2294114"/>
    <lineage>
        <taxon>Bacteria</taxon>
        <taxon>Pseudomonadati</taxon>
        <taxon>Pseudomonadota</taxon>
        <taxon>Alphaproteobacteria</taxon>
        <taxon>Hyphomicrobiales</taxon>
        <taxon>Phyllobacteriaceae</taxon>
        <taxon>Mesorhizobium</taxon>
    </lineage>
</organism>
<dbReference type="PANTHER" id="PTHR23028">
    <property type="entry name" value="ACETYLTRANSFERASE"/>
    <property type="match status" value="1"/>
</dbReference>
<feature type="transmembrane region" description="Helical" evidence="1">
    <location>
        <begin position="307"/>
        <end position="329"/>
    </location>
</feature>
<dbReference type="Proteomes" id="UP000262379">
    <property type="component" value="Unassembled WGS sequence"/>
</dbReference>